<keyword evidence="4" id="KW-0808">Transferase</keyword>
<dbReference type="Pfam" id="PF02149">
    <property type="entry name" value="KA1"/>
    <property type="match status" value="1"/>
</dbReference>
<sequence>MGVYGAGLPGGPPGHDQLSTVSLGSIALNSATFLFSFLLFLTVPEIAEAGRRRRRRTMSSLVSKELLRLRYCLCLTYHVVSLSDIAEPRVNEDMVAEVMRLGFEREALLEALRSRTANKASVTYYLLADNRRKLPSSGYRLPTWRRAARGRPWRRRGCTCRRLNRVGWKKTAPYALKCRATVRRPSCDGMLTPTGSLSMGGGGGLAGGATRMSDDLDDHLDLDSTPPPVQLLHPSHHHQHPQQQQHPHHPDHHMQPRHLYPRGQQQLHPMHPGQQHGSGCGAVAARPLVALGRSSGWGDGCSVAGLPNWSTLPARVCSGVSAGGAAGGRGSGNDAASQENSRSFVMHFESQMYKVRDDEYVIDIQGLDGELVLFMDVCGRVLSDLRI</sequence>
<evidence type="ECO:0000259" key="13">
    <source>
        <dbReference type="PROSITE" id="PS50032"/>
    </source>
</evidence>
<evidence type="ECO:0000256" key="9">
    <source>
        <dbReference type="ARBA" id="ARBA00048679"/>
    </source>
</evidence>
<evidence type="ECO:0000256" key="10">
    <source>
        <dbReference type="SAM" id="MobiDB-lite"/>
    </source>
</evidence>
<dbReference type="InterPro" id="IPR009060">
    <property type="entry name" value="UBA-like_sf"/>
</dbReference>
<name>A0A2J8A770_9CHLO</name>
<dbReference type="Pfam" id="PF00627">
    <property type="entry name" value="UBA"/>
    <property type="match status" value="1"/>
</dbReference>
<organism evidence="14 15">
    <name type="scientific">Tetrabaena socialis</name>
    <dbReference type="NCBI Taxonomy" id="47790"/>
    <lineage>
        <taxon>Eukaryota</taxon>
        <taxon>Viridiplantae</taxon>
        <taxon>Chlorophyta</taxon>
        <taxon>core chlorophytes</taxon>
        <taxon>Chlorophyceae</taxon>
        <taxon>CS clade</taxon>
        <taxon>Chlamydomonadales</taxon>
        <taxon>Tetrabaenaceae</taxon>
        <taxon>Tetrabaena</taxon>
    </lineage>
</organism>
<dbReference type="PROSITE" id="PS50030">
    <property type="entry name" value="UBA"/>
    <property type="match status" value="1"/>
</dbReference>
<evidence type="ECO:0000256" key="6">
    <source>
        <dbReference type="ARBA" id="ARBA00022777"/>
    </source>
</evidence>
<keyword evidence="11" id="KW-1133">Transmembrane helix</keyword>
<dbReference type="GO" id="GO:0005524">
    <property type="term" value="F:ATP binding"/>
    <property type="evidence" value="ECO:0007669"/>
    <property type="project" value="UniProtKB-KW"/>
</dbReference>
<feature type="compositionally biased region" description="Gly residues" evidence="10">
    <location>
        <begin position="198"/>
        <end position="207"/>
    </location>
</feature>
<dbReference type="Gene3D" id="3.30.310.80">
    <property type="entry name" value="Kinase associated domain 1, KA1"/>
    <property type="match status" value="1"/>
</dbReference>
<accession>A0A2J8A770</accession>
<dbReference type="SUPFAM" id="SSF46934">
    <property type="entry name" value="UBA-like"/>
    <property type="match status" value="1"/>
</dbReference>
<dbReference type="EC" id="2.7.11.1" evidence="2"/>
<feature type="domain" description="KA1" evidence="13">
    <location>
        <begin position="339"/>
        <end position="387"/>
    </location>
</feature>
<feature type="domain" description="UBA" evidence="12">
    <location>
        <begin position="89"/>
        <end position="129"/>
    </location>
</feature>
<comment type="similarity">
    <text evidence="1">Belongs to the protein kinase superfamily. CAMK Ser/Thr protein kinase family. SNF1 subfamily.</text>
</comment>
<evidence type="ECO:0000256" key="11">
    <source>
        <dbReference type="SAM" id="Phobius"/>
    </source>
</evidence>
<evidence type="ECO:0000259" key="12">
    <source>
        <dbReference type="PROSITE" id="PS50030"/>
    </source>
</evidence>
<feature type="region of interest" description="Disordered" evidence="10">
    <location>
        <begin position="193"/>
        <end position="258"/>
    </location>
</feature>
<dbReference type="Proteomes" id="UP000236333">
    <property type="component" value="Unassembled WGS sequence"/>
</dbReference>
<feature type="compositionally biased region" description="Basic residues" evidence="10">
    <location>
        <begin position="234"/>
        <end position="258"/>
    </location>
</feature>
<evidence type="ECO:0000256" key="8">
    <source>
        <dbReference type="ARBA" id="ARBA00047899"/>
    </source>
</evidence>
<comment type="caution">
    <text evidence="14">The sequence shown here is derived from an EMBL/GenBank/DDBJ whole genome shotgun (WGS) entry which is preliminary data.</text>
</comment>
<dbReference type="OrthoDB" id="193931at2759"/>
<comment type="catalytic activity">
    <reaction evidence="8">
        <text>L-threonyl-[protein] + ATP = O-phospho-L-threonyl-[protein] + ADP + H(+)</text>
        <dbReference type="Rhea" id="RHEA:46608"/>
        <dbReference type="Rhea" id="RHEA-COMP:11060"/>
        <dbReference type="Rhea" id="RHEA-COMP:11605"/>
        <dbReference type="ChEBI" id="CHEBI:15378"/>
        <dbReference type="ChEBI" id="CHEBI:30013"/>
        <dbReference type="ChEBI" id="CHEBI:30616"/>
        <dbReference type="ChEBI" id="CHEBI:61977"/>
        <dbReference type="ChEBI" id="CHEBI:456216"/>
        <dbReference type="EC" id="2.7.11.1"/>
    </reaction>
</comment>
<evidence type="ECO:0000313" key="15">
    <source>
        <dbReference type="Proteomes" id="UP000236333"/>
    </source>
</evidence>
<dbReference type="PROSITE" id="PS50032">
    <property type="entry name" value="KA1"/>
    <property type="match status" value="1"/>
</dbReference>
<keyword evidence="15" id="KW-1185">Reference proteome</keyword>
<feature type="transmembrane region" description="Helical" evidence="11">
    <location>
        <begin position="26"/>
        <end position="47"/>
    </location>
</feature>
<evidence type="ECO:0000313" key="14">
    <source>
        <dbReference type="EMBL" id="PNH08345.1"/>
    </source>
</evidence>
<dbReference type="GO" id="GO:0004674">
    <property type="term" value="F:protein serine/threonine kinase activity"/>
    <property type="evidence" value="ECO:0007669"/>
    <property type="project" value="UniProtKB-KW"/>
</dbReference>
<keyword evidence="11" id="KW-0812">Transmembrane</keyword>
<evidence type="ECO:0000256" key="3">
    <source>
        <dbReference type="ARBA" id="ARBA00022527"/>
    </source>
</evidence>
<gene>
    <name evidence="14" type="ORF">TSOC_005061</name>
</gene>
<dbReference type="InterPro" id="IPR015940">
    <property type="entry name" value="UBA"/>
</dbReference>
<dbReference type="CDD" id="cd14335">
    <property type="entry name" value="UBA_SnRK1_plant"/>
    <property type="match status" value="1"/>
</dbReference>
<evidence type="ECO:0000256" key="2">
    <source>
        <dbReference type="ARBA" id="ARBA00012513"/>
    </source>
</evidence>
<dbReference type="AlphaFoldDB" id="A0A2J8A770"/>
<dbReference type="InterPro" id="IPR028375">
    <property type="entry name" value="KA1/Ssp2_C"/>
</dbReference>
<dbReference type="EMBL" id="PGGS01000134">
    <property type="protein sequence ID" value="PNH08345.1"/>
    <property type="molecule type" value="Genomic_DNA"/>
</dbReference>
<dbReference type="InterPro" id="IPR001772">
    <property type="entry name" value="KA1_dom"/>
</dbReference>
<keyword evidence="11" id="KW-0472">Membrane</keyword>
<dbReference type="SUPFAM" id="SSF103243">
    <property type="entry name" value="KA1-like"/>
    <property type="match status" value="1"/>
</dbReference>
<evidence type="ECO:0000256" key="1">
    <source>
        <dbReference type="ARBA" id="ARBA00006234"/>
    </source>
</evidence>
<keyword evidence="5" id="KW-0547">Nucleotide-binding</keyword>
<keyword evidence="3" id="KW-0723">Serine/threonine-protein kinase</keyword>
<evidence type="ECO:0000256" key="5">
    <source>
        <dbReference type="ARBA" id="ARBA00022741"/>
    </source>
</evidence>
<proteinExistence type="inferred from homology"/>
<comment type="catalytic activity">
    <reaction evidence="9">
        <text>L-seryl-[protein] + ATP = O-phospho-L-seryl-[protein] + ADP + H(+)</text>
        <dbReference type="Rhea" id="RHEA:17989"/>
        <dbReference type="Rhea" id="RHEA-COMP:9863"/>
        <dbReference type="Rhea" id="RHEA-COMP:11604"/>
        <dbReference type="ChEBI" id="CHEBI:15378"/>
        <dbReference type="ChEBI" id="CHEBI:29999"/>
        <dbReference type="ChEBI" id="CHEBI:30616"/>
        <dbReference type="ChEBI" id="CHEBI:83421"/>
        <dbReference type="ChEBI" id="CHEBI:456216"/>
        <dbReference type="EC" id="2.7.11.1"/>
    </reaction>
</comment>
<keyword evidence="6 14" id="KW-0418">Kinase</keyword>
<protein>
    <recommendedName>
        <fullName evidence="2">non-specific serine/threonine protein kinase</fullName>
        <ecNumber evidence="2">2.7.11.1</ecNumber>
    </recommendedName>
</protein>
<keyword evidence="7" id="KW-0067">ATP-binding</keyword>
<reference evidence="14 15" key="1">
    <citation type="journal article" date="2017" name="Mol. Biol. Evol.">
        <title>The 4-celled Tetrabaena socialis nuclear genome reveals the essential components for genetic control of cell number at the origin of multicellularity in the volvocine lineage.</title>
        <authorList>
            <person name="Featherston J."/>
            <person name="Arakaki Y."/>
            <person name="Hanschen E.R."/>
            <person name="Ferris P.J."/>
            <person name="Michod R.E."/>
            <person name="Olson B.J.S.C."/>
            <person name="Nozaki H."/>
            <person name="Durand P.M."/>
        </authorList>
    </citation>
    <scope>NUCLEOTIDE SEQUENCE [LARGE SCALE GENOMIC DNA]</scope>
    <source>
        <strain evidence="14 15">NIES-571</strain>
    </source>
</reference>
<evidence type="ECO:0000256" key="4">
    <source>
        <dbReference type="ARBA" id="ARBA00022679"/>
    </source>
</evidence>
<evidence type="ECO:0000256" key="7">
    <source>
        <dbReference type="ARBA" id="ARBA00022840"/>
    </source>
</evidence>